<dbReference type="EMBL" id="MN043729">
    <property type="protein sequence ID" value="QDP42889.1"/>
    <property type="molecule type" value="Genomic_DNA"/>
</dbReference>
<sequence length="104" mass="11956">MGDNKLNEFIDNMLYFRKHKDDDGMLTLLEEGQSQHVTVTEAAETLVAIVDDLIAYIDTVQATDEVRLLTVIKSLPEDIYRKIEKEFNEDEDDLLKPEPEGENN</sequence>
<reference evidence="1 2" key="1">
    <citation type="submission" date="2019-06" db="EMBL/GenBank/DDBJ databases">
        <authorList>
            <person name="Hertel R."/>
        </authorList>
    </citation>
    <scope>NUCLEOTIDE SEQUENCE [LARGE SCALE GENOMIC DNA]</scope>
</reference>
<protein>
    <submittedName>
        <fullName evidence="1">Uncharacterized protein</fullName>
    </submittedName>
</protein>
<organism evidence="1 2">
    <name type="scientific">Bacillus phage vB_BmeM-Goe8</name>
    <dbReference type="NCBI Taxonomy" id="2593638"/>
    <lineage>
        <taxon>Viruses</taxon>
        <taxon>Duplodnaviria</taxon>
        <taxon>Heunggongvirae</taxon>
        <taxon>Uroviricota</taxon>
        <taxon>Caudoviricetes</taxon>
        <taxon>Herelleviridae</taxon>
        <taxon>Bastillevirinae</taxon>
        <taxon>Goettingenvirus</taxon>
        <taxon>Goettingenvirus goe8</taxon>
    </lineage>
</organism>
<name>A0A516KMR8_9CAUD</name>
<evidence type="ECO:0000313" key="1">
    <source>
        <dbReference type="EMBL" id="QDP42889.1"/>
    </source>
</evidence>
<accession>A0A516KMR8</accession>
<dbReference type="Proteomes" id="UP000317800">
    <property type="component" value="Segment"/>
</dbReference>
<keyword evidence="2" id="KW-1185">Reference proteome</keyword>
<evidence type="ECO:0000313" key="2">
    <source>
        <dbReference type="Proteomes" id="UP000317800"/>
    </source>
</evidence>
<gene>
    <name evidence="1" type="ORF">Goe8_c01160</name>
</gene>
<proteinExistence type="predicted"/>